<dbReference type="PANTHER" id="PTHR12899">
    <property type="entry name" value="39S RIBOSOMAL PROTEIN L18, MITOCHONDRIAL"/>
    <property type="match status" value="1"/>
</dbReference>
<name>A0A1Y5I4U8_OSTTA</name>
<dbReference type="AlphaFoldDB" id="A0A1Y5I4U8"/>
<feature type="region of interest" description="Disordered" evidence="5">
    <location>
        <begin position="121"/>
        <end position="173"/>
    </location>
</feature>
<gene>
    <name evidence="7" type="ORF">BE221DRAFT_200890</name>
</gene>
<dbReference type="CDD" id="cd00432">
    <property type="entry name" value="Ribosomal_L18_L5e"/>
    <property type="match status" value="1"/>
</dbReference>
<evidence type="ECO:0000259" key="6">
    <source>
        <dbReference type="PROSITE" id="PS50102"/>
    </source>
</evidence>
<dbReference type="InterPro" id="IPR000504">
    <property type="entry name" value="RRM_dom"/>
</dbReference>
<dbReference type="GO" id="GO:0008097">
    <property type="term" value="F:5S rRNA binding"/>
    <property type="evidence" value="ECO:0007669"/>
    <property type="project" value="TreeGrafter"/>
</dbReference>
<dbReference type="PANTHER" id="PTHR12899:SF16">
    <property type="entry name" value="OS02G0689700 PROTEIN"/>
    <property type="match status" value="1"/>
</dbReference>
<dbReference type="Gene3D" id="3.30.420.100">
    <property type="match status" value="1"/>
</dbReference>
<dbReference type="InterPro" id="IPR057268">
    <property type="entry name" value="Ribosomal_L18"/>
</dbReference>
<feature type="compositionally biased region" description="Basic and acidic residues" evidence="5">
    <location>
        <begin position="128"/>
        <end position="144"/>
    </location>
</feature>
<evidence type="ECO:0000256" key="1">
    <source>
        <dbReference type="ARBA" id="ARBA00007116"/>
    </source>
</evidence>
<dbReference type="SUPFAM" id="SSF53137">
    <property type="entry name" value="Translational machinery components"/>
    <property type="match status" value="1"/>
</dbReference>
<dbReference type="GO" id="GO:1990904">
    <property type="term" value="C:ribonucleoprotein complex"/>
    <property type="evidence" value="ECO:0007669"/>
    <property type="project" value="UniProtKB-KW"/>
</dbReference>
<feature type="compositionally biased region" description="Basic and acidic residues" evidence="5">
    <location>
        <begin position="150"/>
        <end position="160"/>
    </location>
</feature>
<evidence type="ECO:0000256" key="2">
    <source>
        <dbReference type="ARBA" id="ARBA00022980"/>
    </source>
</evidence>
<dbReference type="GO" id="GO:0006412">
    <property type="term" value="P:translation"/>
    <property type="evidence" value="ECO:0007669"/>
    <property type="project" value="InterPro"/>
</dbReference>
<protein>
    <recommendedName>
        <fullName evidence="6">RRM domain-containing protein</fullName>
    </recommendedName>
</protein>
<dbReference type="InterPro" id="IPR041337">
    <property type="entry name" value="hnRNP_Q_AcD"/>
</dbReference>
<dbReference type="Gene3D" id="3.30.70.330">
    <property type="match status" value="1"/>
</dbReference>
<dbReference type="GO" id="GO:0005840">
    <property type="term" value="C:ribosome"/>
    <property type="evidence" value="ECO:0007669"/>
    <property type="project" value="UniProtKB-KW"/>
</dbReference>
<dbReference type="Pfam" id="PF18360">
    <property type="entry name" value="hnRNP_Q_AcD"/>
    <property type="match status" value="1"/>
</dbReference>
<dbReference type="InterPro" id="IPR012677">
    <property type="entry name" value="Nucleotide-bd_a/b_plait_sf"/>
</dbReference>
<dbReference type="CDD" id="cd21039">
    <property type="entry name" value="NURR"/>
    <property type="match status" value="1"/>
</dbReference>
<dbReference type="SMART" id="SM00360">
    <property type="entry name" value="RRM"/>
    <property type="match status" value="1"/>
</dbReference>
<feature type="domain" description="RRM" evidence="6">
    <location>
        <begin position="173"/>
        <end position="263"/>
    </location>
</feature>
<evidence type="ECO:0000256" key="4">
    <source>
        <dbReference type="PROSITE-ProRule" id="PRU00176"/>
    </source>
</evidence>
<evidence type="ECO:0000256" key="5">
    <source>
        <dbReference type="SAM" id="MobiDB-lite"/>
    </source>
</evidence>
<accession>A0A1Y5I4U8</accession>
<dbReference type="GO" id="GO:0003735">
    <property type="term" value="F:structural constituent of ribosome"/>
    <property type="evidence" value="ECO:0007669"/>
    <property type="project" value="InterPro"/>
</dbReference>
<dbReference type="Pfam" id="PF00861">
    <property type="entry name" value="Ribosomal_L18p"/>
    <property type="match status" value="1"/>
</dbReference>
<dbReference type="SUPFAM" id="SSF54928">
    <property type="entry name" value="RNA-binding domain, RBD"/>
    <property type="match status" value="1"/>
</dbReference>
<reference evidence="7" key="1">
    <citation type="submission" date="2017-04" db="EMBL/GenBank/DDBJ databases">
        <title>Population genomics of picophytoplankton unveils novel chromosome hypervariability.</title>
        <authorList>
            <consortium name="DOE Joint Genome Institute"/>
            <person name="Blanc-Mathieu R."/>
            <person name="Krasovec M."/>
            <person name="Hebrard M."/>
            <person name="Yau S."/>
            <person name="Desgranges E."/>
            <person name="Martin J."/>
            <person name="Schackwitz W."/>
            <person name="Kuo A."/>
            <person name="Salin G."/>
            <person name="Donnadieu C."/>
            <person name="Desdevises Y."/>
            <person name="Sanchez-Ferandin S."/>
            <person name="Moreau H."/>
            <person name="Rivals E."/>
            <person name="Grigoriev I.V."/>
            <person name="Grimsley N."/>
            <person name="Eyre-Walker A."/>
            <person name="Piganeau G."/>
        </authorList>
    </citation>
    <scope>NUCLEOTIDE SEQUENCE [LARGE SCALE GENOMIC DNA]</scope>
    <source>
        <strain evidence="7">RCC 1115</strain>
    </source>
</reference>
<dbReference type="InterPro" id="IPR035979">
    <property type="entry name" value="RBD_domain_sf"/>
</dbReference>
<comment type="similarity">
    <text evidence="1">Belongs to the universal ribosomal protein uL18 family.</text>
</comment>
<evidence type="ECO:0000256" key="3">
    <source>
        <dbReference type="ARBA" id="ARBA00023274"/>
    </source>
</evidence>
<keyword evidence="3" id="KW-0687">Ribonucleoprotein</keyword>
<dbReference type="Pfam" id="PF00076">
    <property type="entry name" value="RRM_1"/>
    <property type="match status" value="1"/>
</dbReference>
<organism evidence="7">
    <name type="scientific">Ostreococcus tauri</name>
    <name type="common">Marine green alga</name>
    <dbReference type="NCBI Taxonomy" id="70448"/>
    <lineage>
        <taxon>Eukaryota</taxon>
        <taxon>Viridiplantae</taxon>
        <taxon>Chlorophyta</taxon>
        <taxon>Mamiellophyceae</taxon>
        <taxon>Mamiellales</taxon>
        <taxon>Bathycoccaceae</taxon>
        <taxon>Ostreococcus</taxon>
    </lineage>
</organism>
<dbReference type="PROSITE" id="PS50102">
    <property type="entry name" value="RRM"/>
    <property type="match status" value="1"/>
</dbReference>
<dbReference type="Proteomes" id="UP000195557">
    <property type="component" value="Unassembled WGS sequence"/>
</dbReference>
<sequence>MSNAELARAALRAARAAANPFTLHVSMSNKHVHAQIVRAVDGHVVASASTVERAVREREPPIRVTSDKVAARRVGEVIAERAKKVEVPEVRWARPYGARFHGKFASLLTALQSGGVGLAASQTPRVMSSDDEKPAAAGEKEKKPKKEKKEKREKGDRADVSKPSSSAKPEETHTLFFGQMPFDTKASDIMPWLKANLTRHGCGFDIKEIRMAGGNGMGTPGKDKKFKGFAFVDFSTNKAAKKALKLHQTLFRGRPVTVERCTRKEFMAPKADKRKREADAADGEPEKKMLKVLVEPDVVKEMAAEAVENSEGTLAEGDLDAKVLSFLGLLPRDTCQKAVNEIKKVCVKGNLSQVKNKGAYFMGIVRKVSKISWEAREKERAKKAADNAESA</sequence>
<dbReference type="EMBL" id="KZ155827">
    <property type="protein sequence ID" value="OUS43727.1"/>
    <property type="molecule type" value="Genomic_DNA"/>
</dbReference>
<evidence type="ECO:0000313" key="7">
    <source>
        <dbReference type="EMBL" id="OUS43727.1"/>
    </source>
</evidence>
<dbReference type="InterPro" id="IPR005484">
    <property type="entry name" value="Ribosomal_uL18_bac/plant/anim"/>
</dbReference>
<keyword evidence="2" id="KW-0689">Ribosomal protein</keyword>
<keyword evidence="4" id="KW-0694">RNA-binding</keyword>
<proteinExistence type="inferred from homology"/>